<keyword evidence="1" id="KW-0456">Lyase</keyword>
<organism evidence="1 2">
    <name type="scientific">Klebsiella pneumoniae</name>
    <dbReference type="NCBI Taxonomy" id="573"/>
    <lineage>
        <taxon>Bacteria</taxon>
        <taxon>Pseudomonadati</taxon>
        <taxon>Pseudomonadota</taxon>
        <taxon>Gammaproteobacteria</taxon>
        <taxon>Enterobacterales</taxon>
        <taxon>Enterobacteriaceae</taxon>
        <taxon>Klebsiella/Raoultella group</taxon>
        <taxon>Klebsiella</taxon>
        <taxon>Klebsiella pneumoniae complex</taxon>
    </lineage>
</organism>
<accession>A0A377TQQ0</accession>
<dbReference type="SUPFAM" id="SSF51658">
    <property type="entry name" value="Xylose isomerase-like"/>
    <property type="match status" value="1"/>
</dbReference>
<sequence length="127" mass="14119">MATEQLRWGVSPLCWTNDVLEDLGGDIPLDTCLREAREAGYQGIELGRKFPRQASTLGPLLAAADLRLASGWYSGMLADRSVEAELEAVREHAQLLRQLGAKVMVYGECGQLPGETRLMSLFRSRRR</sequence>
<dbReference type="InterPro" id="IPR036237">
    <property type="entry name" value="Xyl_isomerase-like_sf"/>
</dbReference>
<name>A0A377TQQ0_KLEPN</name>
<dbReference type="GO" id="GO:0050114">
    <property type="term" value="F:myo-inosose-2 dehydratase activity"/>
    <property type="evidence" value="ECO:0007669"/>
    <property type="project" value="UniProtKB-EC"/>
</dbReference>
<gene>
    <name evidence="1" type="primary">iolE_2</name>
    <name evidence="1" type="ORF">NCTC9140_02566</name>
</gene>
<protein>
    <submittedName>
        <fullName evidence="1">Inosose dehydratase</fullName>
        <ecNumber evidence="1">4.2.1.44</ecNumber>
    </submittedName>
</protein>
<dbReference type="Proteomes" id="UP000254938">
    <property type="component" value="Unassembled WGS sequence"/>
</dbReference>
<dbReference type="AlphaFoldDB" id="A0A377TQQ0"/>
<proteinExistence type="predicted"/>
<dbReference type="Gene3D" id="3.20.20.150">
    <property type="entry name" value="Divalent-metal-dependent TIM barrel enzymes"/>
    <property type="match status" value="1"/>
</dbReference>
<evidence type="ECO:0000313" key="2">
    <source>
        <dbReference type="Proteomes" id="UP000254938"/>
    </source>
</evidence>
<dbReference type="EMBL" id="UGKQ01000007">
    <property type="protein sequence ID" value="STS80848.1"/>
    <property type="molecule type" value="Genomic_DNA"/>
</dbReference>
<reference evidence="1 2" key="1">
    <citation type="submission" date="2018-06" db="EMBL/GenBank/DDBJ databases">
        <authorList>
            <consortium name="Pathogen Informatics"/>
            <person name="Doyle S."/>
        </authorList>
    </citation>
    <scope>NUCLEOTIDE SEQUENCE [LARGE SCALE GENOMIC DNA]</scope>
    <source>
        <strain evidence="1 2">NCTC9140</strain>
    </source>
</reference>
<evidence type="ECO:0000313" key="1">
    <source>
        <dbReference type="EMBL" id="STS80848.1"/>
    </source>
</evidence>
<dbReference type="EC" id="4.2.1.44" evidence="1"/>